<proteinExistence type="predicted"/>
<comment type="caution">
    <text evidence="2">The sequence shown here is derived from an EMBL/GenBank/DDBJ whole genome shotgun (WGS) entry which is preliminary data.</text>
</comment>
<keyword evidence="1" id="KW-1133">Transmembrane helix</keyword>
<gene>
    <name evidence="2" type="ORF">A1QO_04030</name>
</gene>
<feature type="transmembrane region" description="Helical" evidence="1">
    <location>
        <begin position="102"/>
        <end position="123"/>
    </location>
</feature>
<dbReference type="AlphaFoldDB" id="A0A1E5BIQ5"/>
<evidence type="ECO:0000313" key="2">
    <source>
        <dbReference type="EMBL" id="OEE37280.1"/>
    </source>
</evidence>
<organism evidence="2 3">
    <name type="scientific">Vibrio genomosp. F10 str. ZF-129</name>
    <dbReference type="NCBI Taxonomy" id="1187848"/>
    <lineage>
        <taxon>Bacteria</taxon>
        <taxon>Pseudomonadati</taxon>
        <taxon>Pseudomonadota</taxon>
        <taxon>Gammaproteobacteria</taxon>
        <taxon>Vibrionales</taxon>
        <taxon>Vibrionaceae</taxon>
        <taxon>Vibrio</taxon>
    </lineage>
</organism>
<name>A0A1E5BIQ5_9VIBR</name>
<accession>A0A1E5BIQ5</accession>
<sequence>MEMTVKMRYQIYTQLLIALAIYFFMALIVRVGNELWGGVFYPLHCFTLIGIAYIVDNAKLKLKPNETRLIKIITMLVFTVLSFLLLPKDAFDFFSAAEEASIFSMITFILYTGLSSFTAIKVFNYLQAREYFSE</sequence>
<reference evidence="2 3" key="1">
    <citation type="journal article" date="2012" name="Science">
        <title>Ecological populations of bacteria act as socially cohesive units of antibiotic production and resistance.</title>
        <authorList>
            <person name="Cordero O.X."/>
            <person name="Wildschutte H."/>
            <person name="Kirkup B."/>
            <person name="Proehl S."/>
            <person name="Ngo L."/>
            <person name="Hussain F."/>
            <person name="Le Roux F."/>
            <person name="Mincer T."/>
            <person name="Polz M.F."/>
        </authorList>
    </citation>
    <scope>NUCLEOTIDE SEQUENCE [LARGE SCALE GENOMIC DNA]</scope>
    <source>
        <strain evidence="2 3">ZF-129</strain>
    </source>
</reference>
<keyword evidence="1" id="KW-0812">Transmembrane</keyword>
<feature type="transmembrane region" description="Helical" evidence="1">
    <location>
        <begin position="67"/>
        <end position="86"/>
    </location>
</feature>
<dbReference type="Proteomes" id="UP000094741">
    <property type="component" value="Unassembled WGS sequence"/>
</dbReference>
<dbReference type="RefSeq" id="WP_017041758.1">
    <property type="nucleotide sequence ID" value="NZ_AJYQ02000020.1"/>
</dbReference>
<keyword evidence="1" id="KW-0472">Membrane</keyword>
<evidence type="ECO:0000256" key="1">
    <source>
        <dbReference type="SAM" id="Phobius"/>
    </source>
</evidence>
<dbReference type="EMBL" id="AJYQ02000020">
    <property type="protein sequence ID" value="OEE37280.1"/>
    <property type="molecule type" value="Genomic_DNA"/>
</dbReference>
<dbReference type="STRING" id="1187848.A1QO_04030"/>
<feature type="transmembrane region" description="Helical" evidence="1">
    <location>
        <begin position="12"/>
        <end position="29"/>
    </location>
</feature>
<protein>
    <submittedName>
        <fullName evidence="2">Uncharacterized protein</fullName>
    </submittedName>
</protein>
<feature type="transmembrane region" description="Helical" evidence="1">
    <location>
        <begin position="35"/>
        <end position="55"/>
    </location>
</feature>
<evidence type="ECO:0000313" key="3">
    <source>
        <dbReference type="Proteomes" id="UP000094741"/>
    </source>
</evidence>